<keyword evidence="1" id="KW-0812">Transmembrane</keyword>
<accession>A0A4Q1KWU6</accession>
<reference evidence="4" key="1">
    <citation type="submission" date="2019-01" db="EMBL/GenBank/DDBJ databases">
        <title>Cytophagaceae bacterium strain CAR-16.</title>
        <authorList>
            <person name="Chen W.-M."/>
        </authorList>
    </citation>
    <scope>NUCLEOTIDE SEQUENCE [LARGE SCALE GENOMIC DNA]</scope>
    <source>
        <strain evidence="4">ICH-30</strain>
    </source>
</reference>
<evidence type="ECO:0000256" key="1">
    <source>
        <dbReference type="SAM" id="Phobius"/>
    </source>
</evidence>
<dbReference type="RefSeq" id="WP_129463049.1">
    <property type="nucleotide sequence ID" value="NZ_JACSXZ010000001.1"/>
</dbReference>
<evidence type="ECO:0000313" key="4">
    <source>
        <dbReference type="Proteomes" id="UP000289734"/>
    </source>
</evidence>
<dbReference type="InterPro" id="IPR045551">
    <property type="entry name" value="bpX3"/>
</dbReference>
<dbReference type="EMBL" id="SBKQ01000002">
    <property type="protein sequence ID" value="RXR34637.1"/>
    <property type="molecule type" value="Genomic_DNA"/>
</dbReference>
<name>A0A4Q1KWU6_9FLAO</name>
<proteinExistence type="predicted"/>
<gene>
    <name evidence="3" type="ORF">EQG68_01630</name>
</gene>
<organism evidence="3 4">
    <name type="scientific">Flavobacterium piscinae</name>
    <dbReference type="NCBI Taxonomy" id="2506424"/>
    <lineage>
        <taxon>Bacteria</taxon>
        <taxon>Pseudomonadati</taxon>
        <taxon>Bacteroidota</taxon>
        <taxon>Flavobacteriia</taxon>
        <taxon>Flavobacteriales</taxon>
        <taxon>Flavobacteriaceae</taxon>
        <taxon>Flavobacterium</taxon>
    </lineage>
</organism>
<evidence type="ECO:0000313" key="3">
    <source>
        <dbReference type="EMBL" id="RXR34637.1"/>
    </source>
</evidence>
<keyword evidence="1" id="KW-1133">Transmembrane helix</keyword>
<dbReference type="OrthoDB" id="1235043at2"/>
<feature type="transmembrane region" description="Helical" evidence="1">
    <location>
        <begin position="339"/>
        <end position="357"/>
    </location>
</feature>
<keyword evidence="4" id="KW-1185">Reference proteome</keyword>
<feature type="transmembrane region" description="Helical" evidence="1">
    <location>
        <begin position="265"/>
        <end position="284"/>
    </location>
</feature>
<sequence>MFLKLKPSHKNVHSLRGILIKGSSPLTWLKAMDDFQLNLAAVQCYPIPDTKANEIYGCLVVISSSDLQSIKQFNQHVCVQLIENRLFIPAFSTISPLLSAEEIQTVFNRCLHFLHPELGLVELNEPIDWRMILEPFRSISIAIEQPHSGVFIPKSIQSFRLEIDANKLLMEIEKPLTEEEKLAKLPFNLKKLMAGNEREMEKFMAFMEKNPELAMKYALPLDTLGTGRGSLMGEFNFGGGFMQSFMVFFGVKKTSGSGIRSYFKGFLKIFWSLFFTAILLYFLFSLVNGASLHEIGSLPTVSSNFWNVFILVVFCTILIGLFIKLFLNSNFSISGNAKPFSRVAMVFILFVVLFYLLMPIYSLYGFTKWYVLGTLVIIGVLLYRLFHADKDIFGDE</sequence>
<feature type="transmembrane region" description="Helical" evidence="1">
    <location>
        <begin position="369"/>
        <end position="386"/>
    </location>
</feature>
<keyword evidence="1" id="KW-0472">Membrane</keyword>
<dbReference type="AlphaFoldDB" id="A0A4Q1KWU6"/>
<feature type="transmembrane region" description="Helical" evidence="1">
    <location>
        <begin position="304"/>
        <end position="327"/>
    </location>
</feature>
<evidence type="ECO:0000259" key="2">
    <source>
        <dbReference type="Pfam" id="PF19919"/>
    </source>
</evidence>
<comment type="caution">
    <text evidence="3">The sequence shown here is derived from an EMBL/GenBank/DDBJ whole genome shotgun (WGS) entry which is preliminary data.</text>
</comment>
<dbReference type="Pfam" id="PF19919">
    <property type="entry name" value="bpX3"/>
    <property type="match status" value="1"/>
</dbReference>
<protein>
    <recommendedName>
        <fullName evidence="2">MoxR-vWA-beta-propeller ternary system domain-containing protein</fullName>
    </recommendedName>
</protein>
<feature type="domain" description="MoxR-vWA-beta-propeller ternary system" evidence="2">
    <location>
        <begin position="3"/>
        <end position="164"/>
    </location>
</feature>
<dbReference type="Proteomes" id="UP000289734">
    <property type="component" value="Unassembled WGS sequence"/>
</dbReference>